<dbReference type="Proteomes" id="UP000636956">
    <property type="component" value="Unassembled WGS sequence"/>
</dbReference>
<proteinExistence type="predicted"/>
<sequence length="94" mass="10483">MTPTGGPFEATAPRARDEVAEARRLDGELEHGLGHDVGHRAARLRERPRPDEQVANDEQRPSIPDPLEGPSEPLYWPKPRAARVAMDRARSGRQ</sequence>
<evidence type="ECO:0000313" key="3">
    <source>
        <dbReference type="Proteomes" id="UP000636956"/>
    </source>
</evidence>
<feature type="compositionally biased region" description="Basic and acidic residues" evidence="1">
    <location>
        <begin position="25"/>
        <end position="60"/>
    </location>
</feature>
<feature type="region of interest" description="Disordered" evidence="1">
    <location>
        <begin position="25"/>
        <end position="94"/>
    </location>
</feature>
<dbReference type="RefSeq" id="WP_188744043.1">
    <property type="nucleotide sequence ID" value="NZ_BAABFW010000005.1"/>
</dbReference>
<evidence type="ECO:0000313" key="2">
    <source>
        <dbReference type="EMBL" id="GGJ87854.1"/>
    </source>
</evidence>
<protein>
    <submittedName>
        <fullName evidence="2">Uncharacterized protein</fullName>
    </submittedName>
</protein>
<reference evidence="2" key="1">
    <citation type="journal article" date="2014" name="Int. J. Syst. Evol. Microbiol.">
        <title>Complete genome sequence of Corynebacterium casei LMG S-19264T (=DSM 44701T), isolated from a smear-ripened cheese.</title>
        <authorList>
            <consortium name="US DOE Joint Genome Institute (JGI-PGF)"/>
            <person name="Walter F."/>
            <person name="Albersmeier A."/>
            <person name="Kalinowski J."/>
            <person name="Ruckert C."/>
        </authorList>
    </citation>
    <scope>NUCLEOTIDE SEQUENCE</scope>
    <source>
        <strain evidence="2">CGMCC 1.8984</strain>
    </source>
</reference>
<dbReference type="EMBL" id="BMMD01000017">
    <property type="protein sequence ID" value="GGJ87854.1"/>
    <property type="molecule type" value="Genomic_DNA"/>
</dbReference>
<gene>
    <name evidence="2" type="ORF">GCM10011372_28010</name>
</gene>
<accession>A0A917UVJ5</accession>
<organism evidence="2 3">
    <name type="scientific">Agromyces bauzanensis</name>
    <dbReference type="NCBI Taxonomy" id="1308924"/>
    <lineage>
        <taxon>Bacteria</taxon>
        <taxon>Bacillati</taxon>
        <taxon>Actinomycetota</taxon>
        <taxon>Actinomycetes</taxon>
        <taxon>Micrococcales</taxon>
        <taxon>Microbacteriaceae</taxon>
        <taxon>Agromyces</taxon>
    </lineage>
</organism>
<keyword evidence="3" id="KW-1185">Reference proteome</keyword>
<name>A0A917UVJ5_9MICO</name>
<evidence type="ECO:0000256" key="1">
    <source>
        <dbReference type="SAM" id="MobiDB-lite"/>
    </source>
</evidence>
<reference evidence="2" key="2">
    <citation type="submission" date="2020-09" db="EMBL/GenBank/DDBJ databases">
        <authorList>
            <person name="Sun Q."/>
            <person name="Zhou Y."/>
        </authorList>
    </citation>
    <scope>NUCLEOTIDE SEQUENCE</scope>
    <source>
        <strain evidence="2">CGMCC 1.8984</strain>
    </source>
</reference>
<dbReference type="AlphaFoldDB" id="A0A917UVJ5"/>
<feature type="compositionally biased region" description="Basic and acidic residues" evidence="1">
    <location>
        <begin position="85"/>
        <end position="94"/>
    </location>
</feature>
<comment type="caution">
    <text evidence="2">The sequence shown here is derived from an EMBL/GenBank/DDBJ whole genome shotgun (WGS) entry which is preliminary data.</text>
</comment>